<proteinExistence type="predicted"/>
<accession>A0A8S0V1F3</accession>
<gene>
    <name evidence="1" type="ORF">OLEA9_A066497</name>
</gene>
<name>A0A8S0V1F3_OLEEU</name>
<dbReference type="AlphaFoldDB" id="A0A8S0V1F3"/>
<reference evidence="1 2" key="1">
    <citation type="submission" date="2019-12" db="EMBL/GenBank/DDBJ databases">
        <authorList>
            <person name="Alioto T."/>
            <person name="Alioto T."/>
            <person name="Gomez Garrido J."/>
        </authorList>
    </citation>
    <scope>NUCLEOTIDE SEQUENCE [LARGE SCALE GENOMIC DNA]</scope>
</reference>
<protein>
    <submittedName>
        <fullName evidence="1">Uncharacterized protein</fullName>
    </submittedName>
</protein>
<sequence>SSFEIAMSTDVINVVICTSHYRLNHPLEPIPDVSSVGQIHCPDSPLSTKRTVVDLTIVSVDKAVVASRKWRETDAR</sequence>
<evidence type="ECO:0000313" key="2">
    <source>
        <dbReference type="Proteomes" id="UP000594638"/>
    </source>
</evidence>
<dbReference type="Proteomes" id="UP000594638">
    <property type="component" value="Unassembled WGS sequence"/>
</dbReference>
<dbReference type="EMBL" id="CACTIH010009113">
    <property type="protein sequence ID" value="CAA3024621.1"/>
    <property type="molecule type" value="Genomic_DNA"/>
</dbReference>
<comment type="caution">
    <text evidence="1">The sequence shown here is derived from an EMBL/GenBank/DDBJ whole genome shotgun (WGS) entry which is preliminary data.</text>
</comment>
<dbReference type="Gramene" id="OE9A066497T1">
    <property type="protein sequence ID" value="OE9A066497C1"/>
    <property type="gene ID" value="OE9A066497"/>
</dbReference>
<feature type="non-terminal residue" evidence="1">
    <location>
        <position position="1"/>
    </location>
</feature>
<organism evidence="1 2">
    <name type="scientific">Olea europaea subsp. europaea</name>
    <dbReference type="NCBI Taxonomy" id="158383"/>
    <lineage>
        <taxon>Eukaryota</taxon>
        <taxon>Viridiplantae</taxon>
        <taxon>Streptophyta</taxon>
        <taxon>Embryophyta</taxon>
        <taxon>Tracheophyta</taxon>
        <taxon>Spermatophyta</taxon>
        <taxon>Magnoliopsida</taxon>
        <taxon>eudicotyledons</taxon>
        <taxon>Gunneridae</taxon>
        <taxon>Pentapetalae</taxon>
        <taxon>asterids</taxon>
        <taxon>lamiids</taxon>
        <taxon>Lamiales</taxon>
        <taxon>Oleaceae</taxon>
        <taxon>Oleeae</taxon>
        <taxon>Olea</taxon>
    </lineage>
</organism>
<evidence type="ECO:0000313" key="1">
    <source>
        <dbReference type="EMBL" id="CAA3024621.1"/>
    </source>
</evidence>
<keyword evidence="2" id="KW-1185">Reference proteome</keyword>